<dbReference type="Proteomes" id="UP001482620">
    <property type="component" value="Unassembled WGS sequence"/>
</dbReference>
<dbReference type="EMBL" id="JAHRIQ010091142">
    <property type="protein sequence ID" value="MEQ2250315.1"/>
    <property type="molecule type" value="Genomic_DNA"/>
</dbReference>
<sequence>LAYLSHCLNPVCLTCQHLQWEGVPGDPADPRGLSTSSSARHHPHPGVTHPPRGVKESDLADMTLTDGSPANYPECLVVQLEQDSPAGRFILCKSPGIL</sequence>
<evidence type="ECO:0000313" key="3">
    <source>
        <dbReference type="Proteomes" id="UP001482620"/>
    </source>
</evidence>
<keyword evidence="3" id="KW-1185">Reference proteome</keyword>
<gene>
    <name evidence="2" type="ORF">ILYODFUR_038719</name>
</gene>
<reference evidence="2 3" key="1">
    <citation type="submission" date="2021-06" db="EMBL/GenBank/DDBJ databases">
        <authorList>
            <person name="Palmer J.M."/>
        </authorList>
    </citation>
    <scope>NUCLEOTIDE SEQUENCE [LARGE SCALE GENOMIC DNA]</scope>
    <source>
        <strain evidence="3">if_2019</strain>
        <tissue evidence="2">Muscle</tissue>
    </source>
</reference>
<name>A0ABV0UYX8_9TELE</name>
<proteinExistence type="predicted"/>
<protein>
    <submittedName>
        <fullName evidence="2">Uncharacterized protein</fullName>
    </submittedName>
</protein>
<comment type="caution">
    <text evidence="2">The sequence shown here is derived from an EMBL/GenBank/DDBJ whole genome shotgun (WGS) entry which is preliminary data.</text>
</comment>
<feature type="region of interest" description="Disordered" evidence="1">
    <location>
        <begin position="24"/>
        <end position="57"/>
    </location>
</feature>
<feature type="non-terminal residue" evidence="2">
    <location>
        <position position="1"/>
    </location>
</feature>
<evidence type="ECO:0000256" key="1">
    <source>
        <dbReference type="SAM" id="MobiDB-lite"/>
    </source>
</evidence>
<accession>A0ABV0UYX8</accession>
<evidence type="ECO:0000313" key="2">
    <source>
        <dbReference type="EMBL" id="MEQ2250315.1"/>
    </source>
</evidence>
<organism evidence="2 3">
    <name type="scientific">Ilyodon furcidens</name>
    <name type="common">goldbreast splitfin</name>
    <dbReference type="NCBI Taxonomy" id="33524"/>
    <lineage>
        <taxon>Eukaryota</taxon>
        <taxon>Metazoa</taxon>
        <taxon>Chordata</taxon>
        <taxon>Craniata</taxon>
        <taxon>Vertebrata</taxon>
        <taxon>Euteleostomi</taxon>
        <taxon>Actinopterygii</taxon>
        <taxon>Neopterygii</taxon>
        <taxon>Teleostei</taxon>
        <taxon>Neoteleostei</taxon>
        <taxon>Acanthomorphata</taxon>
        <taxon>Ovalentaria</taxon>
        <taxon>Atherinomorphae</taxon>
        <taxon>Cyprinodontiformes</taxon>
        <taxon>Goodeidae</taxon>
        <taxon>Ilyodon</taxon>
    </lineage>
</organism>